<dbReference type="OrthoDB" id="5835829at2759"/>
<dbReference type="Proteomes" id="UP000292702">
    <property type="component" value="Unassembled WGS sequence"/>
</dbReference>
<comment type="caution">
    <text evidence="2">The sequence shown here is derived from an EMBL/GenBank/DDBJ whole genome shotgun (WGS) entry which is preliminary data.</text>
</comment>
<dbReference type="PANTHER" id="PTHR48045:SF34">
    <property type="entry name" value="ISOFLAVONE 7-O-GLUCOSYLTRANSFERASE 1-LIKE"/>
    <property type="match status" value="1"/>
</dbReference>
<dbReference type="Pfam" id="PF00201">
    <property type="entry name" value="UDPGT"/>
    <property type="match status" value="1"/>
</dbReference>
<protein>
    <recommendedName>
        <fullName evidence="4">UDP-glycosyltransferases domain-containing protein</fullName>
    </recommendedName>
</protein>
<dbReference type="AlphaFoldDB" id="A0A4R0RFS8"/>
<keyword evidence="1" id="KW-0808">Transferase</keyword>
<dbReference type="CDD" id="cd03784">
    <property type="entry name" value="GT1_Gtf-like"/>
    <property type="match status" value="1"/>
</dbReference>
<name>A0A4R0RFS8_9APHY</name>
<dbReference type="PANTHER" id="PTHR48045">
    <property type="entry name" value="UDP-GLYCOSYLTRANSFERASE 72B1"/>
    <property type="match status" value="1"/>
</dbReference>
<evidence type="ECO:0000313" key="2">
    <source>
        <dbReference type="EMBL" id="TCD67190.1"/>
    </source>
</evidence>
<sequence length="527" mass="57470">MDVATHPHIVIAGVEPWGHARPLCAFATKVVQTRDVHVTLFTLPRILDRVKNEVARGFTAESLNRQNLIRIVALDNCAENLPSSASVAERLKAESRVFTGSFMSAYQLLLSGGSLTCFATKTEFCEVSSPTMLVVDLLNGHLAVLASQLAHNTATIYRFCSSMASSVLVSLSTCDFGGRSDCKERTHEIAQRTGQSIEEAAAELSQTFTDNIIKLPGLPALHHYELNPQDIRVRVCLALLVSCLTGPIQKSMMKGFMGMIWYTLTDSYAACDGGLIVTSPDVYEPAAIAALKASFAETKRNVWTLGPLTLSGGTHEAVNGEMAQADQAIEIKRFMDDVLHKYGEQSLVYISFGSMFWVPDFTKLDEFLIAGQILNHGSPFAQLPDMFKTKVVQSGLGLLSKWTPQQTVLIHPALGWFVTHCGHNSVLEAVSSGVPMICWPFTADQPLNALLLTNVHSVAYELVEVRTGPDGEKPLHRTGKAPIGTPEALRAEVHDEMIMIAKGWDVGGNARVEMDKMLDGMRVGSKL</sequence>
<evidence type="ECO:0000256" key="1">
    <source>
        <dbReference type="ARBA" id="ARBA00022679"/>
    </source>
</evidence>
<organism evidence="2 3">
    <name type="scientific">Steccherinum ochraceum</name>
    <dbReference type="NCBI Taxonomy" id="92696"/>
    <lineage>
        <taxon>Eukaryota</taxon>
        <taxon>Fungi</taxon>
        <taxon>Dikarya</taxon>
        <taxon>Basidiomycota</taxon>
        <taxon>Agaricomycotina</taxon>
        <taxon>Agaricomycetes</taxon>
        <taxon>Polyporales</taxon>
        <taxon>Steccherinaceae</taxon>
        <taxon>Steccherinum</taxon>
    </lineage>
</organism>
<dbReference type="EMBL" id="RWJN01000107">
    <property type="protein sequence ID" value="TCD67190.1"/>
    <property type="molecule type" value="Genomic_DNA"/>
</dbReference>
<dbReference type="InterPro" id="IPR002213">
    <property type="entry name" value="UDP_glucos_trans"/>
</dbReference>
<keyword evidence="3" id="KW-1185">Reference proteome</keyword>
<evidence type="ECO:0008006" key="4">
    <source>
        <dbReference type="Google" id="ProtNLM"/>
    </source>
</evidence>
<dbReference type="SUPFAM" id="SSF53756">
    <property type="entry name" value="UDP-Glycosyltransferase/glycogen phosphorylase"/>
    <property type="match status" value="1"/>
</dbReference>
<evidence type="ECO:0000313" key="3">
    <source>
        <dbReference type="Proteomes" id="UP000292702"/>
    </source>
</evidence>
<proteinExistence type="predicted"/>
<accession>A0A4R0RFS8</accession>
<dbReference type="GO" id="GO:0008194">
    <property type="term" value="F:UDP-glycosyltransferase activity"/>
    <property type="evidence" value="ECO:0007669"/>
    <property type="project" value="InterPro"/>
</dbReference>
<reference evidence="2 3" key="1">
    <citation type="submission" date="2018-11" db="EMBL/GenBank/DDBJ databases">
        <title>Genome assembly of Steccherinum ochraceum LE-BIN_3174, the white-rot fungus of the Steccherinaceae family (The Residual Polyporoid clade, Polyporales, Basidiomycota).</title>
        <authorList>
            <person name="Fedorova T.V."/>
            <person name="Glazunova O.A."/>
            <person name="Landesman E.O."/>
            <person name="Moiseenko K.V."/>
            <person name="Psurtseva N.V."/>
            <person name="Savinova O.S."/>
            <person name="Shakhova N.V."/>
            <person name="Tyazhelova T.V."/>
            <person name="Vasina D.V."/>
        </authorList>
    </citation>
    <scope>NUCLEOTIDE SEQUENCE [LARGE SCALE GENOMIC DNA]</scope>
    <source>
        <strain evidence="2 3">LE-BIN_3174</strain>
    </source>
</reference>
<dbReference type="Gene3D" id="3.40.50.2000">
    <property type="entry name" value="Glycogen Phosphorylase B"/>
    <property type="match status" value="2"/>
</dbReference>
<gene>
    <name evidence="2" type="ORF">EIP91_000417</name>
</gene>